<proteinExistence type="predicted"/>
<evidence type="ECO:0000313" key="2">
    <source>
        <dbReference type="Proteomes" id="UP000814128"/>
    </source>
</evidence>
<keyword evidence="2" id="KW-1185">Reference proteome</keyword>
<sequence>MCSGSASSGVEGRIAALERCKSASADEQLSACHSVIWQRRSIDTASHQRANSQDTDCLSARLSMLADKMPALHTSSHTRPAAAAIFHGSYALCPALLPCDLFTAYASPSMFPLVCSFSTTPLPPMLSTDDVMAGSELGLHLQYVTTDDADND</sequence>
<dbReference type="Proteomes" id="UP000814128">
    <property type="component" value="Unassembled WGS sequence"/>
</dbReference>
<gene>
    <name evidence="1" type="ORF">K488DRAFT_89889</name>
</gene>
<dbReference type="EMBL" id="MU273768">
    <property type="protein sequence ID" value="KAI0028287.1"/>
    <property type="molecule type" value="Genomic_DNA"/>
</dbReference>
<comment type="caution">
    <text evidence="1">The sequence shown here is derived from an EMBL/GenBank/DDBJ whole genome shotgun (WGS) entry which is preliminary data.</text>
</comment>
<organism evidence="1 2">
    <name type="scientific">Vararia minispora EC-137</name>
    <dbReference type="NCBI Taxonomy" id="1314806"/>
    <lineage>
        <taxon>Eukaryota</taxon>
        <taxon>Fungi</taxon>
        <taxon>Dikarya</taxon>
        <taxon>Basidiomycota</taxon>
        <taxon>Agaricomycotina</taxon>
        <taxon>Agaricomycetes</taxon>
        <taxon>Russulales</taxon>
        <taxon>Lachnocladiaceae</taxon>
        <taxon>Vararia</taxon>
    </lineage>
</organism>
<evidence type="ECO:0000313" key="1">
    <source>
        <dbReference type="EMBL" id="KAI0028287.1"/>
    </source>
</evidence>
<reference evidence="1" key="1">
    <citation type="submission" date="2021-02" db="EMBL/GenBank/DDBJ databases">
        <authorList>
            <consortium name="DOE Joint Genome Institute"/>
            <person name="Ahrendt S."/>
            <person name="Looney B.P."/>
            <person name="Miyauchi S."/>
            <person name="Morin E."/>
            <person name="Drula E."/>
            <person name="Courty P.E."/>
            <person name="Chicoki N."/>
            <person name="Fauchery L."/>
            <person name="Kohler A."/>
            <person name="Kuo A."/>
            <person name="Labutti K."/>
            <person name="Pangilinan J."/>
            <person name="Lipzen A."/>
            <person name="Riley R."/>
            <person name="Andreopoulos W."/>
            <person name="He G."/>
            <person name="Johnson J."/>
            <person name="Barry K.W."/>
            <person name="Grigoriev I.V."/>
            <person name="Nagy L."/>
            <person name="Hibbett D."/>
            <person name="Henrissat B."/>
            <person name="Matheny P.B."/>
            <person name="Labbe J."/>
            <person name="Martin F."/>
        </authorList>
    </citation>
    <scope>NUCLEOTIDE SEQUENCE</scope>
    <source>
        <strain evidence="1">EC-137</strain>
    </source>
</reference>
<accession>A0ACB8Q985</accession>
<protein>
    <submittedName>
        <fullName evidence="1">Uncharacterized protein</fullName>
    </submittedName>
</protein>
<name>A0ACB8Q985_9AGAM</name>
<reference evidence="1" key="2">
    <citation type="journal article" date="2022" name="New Phytol.">
        <title>Evolutionary transition to the ectomycorrhizal habit in the genomes of a hyperdiverse lineage of mushroom-forming fungi.</title>
        <authorList>
            <person name="Looney B."/>
            <person name="Miyauchi S."/>
            <person name="Morin E."/>
            <person name="Drula E."/>
            <person name="Courty P.E."/>
            <person name="Kohler A."/>
            <person name="Kuo A."/>
            <person name="LaButti K."/>
            <person name="Pangilinan J."/>
            <person name="Lipzen A."/>
            <person name="Riley R."/>
            <person name="Andreopoulos W."/>
            <person name="He G."/>
            <person name="Johnson J."/>
            <person name="Nolan M."/>
            <person name="Tritt A."/>
            <person name="Barry K.W."/>
            <person name="Grigoriev I.V."/>
            <person name="Nagy L.G."/>
            <person name="Hibbett D."/>
            <person name="Henrissat B."/>
            <person name="Matheny P.B."/>
            <person name="Labbe J."/>
            <person name="Martin F.M."/>
        </authorList>
    </citation>
    <scope>NUCLEOTIDE SEQUENCE</scope>
    <source>
        <strain evidence="1">EC-137</strain>
    </source>
</reference>